<evidence type="ECO:0000256" key="6">
    <source>
        <dbReference type="SAM" id="Phobius"/>
    </source>
</evidence>
<dbReference type="AlphaFoldDB" id="A0AAP9Y6K4"/>
<comment type="subcellular location">
    <subcellularLocation>
        <location evidence="1">Cell membrane</location>
        <topology evidence="1">Multi-pass membrane protein</topology>
    </subcellularLocation>
</comment>
<dbReference type="RefSeq" id="WP_074633652.1">
    <property type="nucleotide sequence ID" value="NZ_CP066065.1"/>
</dbReference>
<feature type="transmembrane region" description="Helical" evidence="6">
    <location>
        <begin position="289"/>
        <end position="313"/>
    </location>
</feature>
<evidence type="ECO:0000256" key="5">
    <source>
        <dbReference type="ARBA" id="ARBA00023136"/>
    </source>
</evidence>
<feature type="transmembrane region" description="Helical" evidence="6">
    <location>
        <begin position="162"/>
        <end position="188"/>
    </location>
</feature>
<keyword evidence="3 6" id="KW-0812">Transmembrane</keyword>
<evidence type="ECO:0000313" key="8">
    <source>
        <dbReference type="EMBL" id="QQC43709.1"/>
    </source>
</evidence>
<feature type="transmembrane region" description="Helical" evidence="6">
    <location>
        <begin position="333"/>
        <end position="354"/>
    </location>
</feature>
<organism evidence="8 9">
    <name type="scientific">Schaalia meyeri</name>
    <dbReference type="NCBI Taxonomy" id="52773"/>
    <lineage>
        <taxon>Bacteria</taxon>
        <taxon>Bacillati</taxon>
        <taxon>Actinomycetota</taxon>
        <taxon>Actinomycetes</taxon>
        <taxon>Actinomycetales</taxon>
        <taxon>Actinomycetaceae</taxon>
        <taxon>Schaalia</taxon>
    </lineage>
</organism>
<feature type="transmembrane region" description="Helical" evidence="6">
    <location>
        <begin position="388"/>
        <end position="408"/>
    </location>
</feature>
<feature type="domain" description="ABC3 transporter permease C-terminal" evidence="7">
    <location>
        <begin position="76"/>
        <end position="192"/>
    </location>
</feature>
<dbReference type="Pfam" id="PF02687">
    <property type="entry name" value="FtsX"/>
    <property type="match status" value="1"/>
</dbReference>
<sequence>MSAVRTTAEALLRSRDRATSVLTVAAFALPHAALLAVTGGVMAFMSRTEAAMASGLGEDPTTIEGATSMYVPLAFFAATLMIVPIISMGAAAARLGMSRRERDLAVLRLVGLAPAQTKLACIVETCVFAAVGVVAGSILYAVTLPAWGALSFQGRPMGVGEMWVGVVVLLAEAVAMILLAALSSWLAMRKVAITPLGVARRSHTGQVSALGPILGLVLLVAWLVVGGFAMNLGAAIGMAIFMGFLGAIFLVVNLLGVWSISVMGRIMAGASRSPQMMVAGRRLADDPRSVWRSFGAVALVGFMVGVLLPVSGAVSTSGDTAMDEVARIVTGDIQRGMMVTFAITLALGAVSTAVNQSIRVIDSAEQMRALSYMGSPRGFMDRSRRLEVAVPAFVMVGGAMLLGMLFMSPMIMSGAVAGFVAAIAAALVGVLIIVAASEATVPLRRRILANMREGRE</sequence>
<evidence type="ECO:0000259" key="7">
    <source>
        <dbReference type="Pfam" id="PF02687"/>
    </source>
</evidence>
<feature type="transmembrane region" description="Helical" evidence="6">
    <location>
        <begin position="21"/>
        <end position="45"/>
    </location>
</feature>
<keyword evidence="9" id="KW-1185">Reference proteome</keyword>
<keyword evidence="2" id="KW-1003">Cell membrane</keyword>
<feature type="transmembrane region" description="Helical" evidence="6">
    <location>
        <begin position="118"/>
        <end position="142"/>
    </location>
</feature>
<evidence type="ECO:0000256" key="3">
    <source>
        <dbReference type="ARBA" id="ARBA00022692"/>
    </source>
</evidence>
<keyword evidence="5 6" id="KW-0472">Membrane</keyword>
<protein>
    <submittedName>
        <fullName evidence="8">ABC transporter permease</fullName>
    </submittedName>
</protein>
<dbReference type="Proteomes" id="UP000595220">
    <property type="component" value="Chromosome"/>
</dbReference>
<evidence type="ECO:0000313" key="9">
    <source>
        <dbReference type="Proteomes" id="UP000595220"/>
    </source>
</evidence>
<name>A0AAP9Y6K4_9ACTO</name>
<reference evidence="8 9" key="1">
    <citation type="submission" date="2020-12" db="EMBL/GenBank/DDBJ databases">
        <title>FDA dAtabase for Regulatory Grade micrObial Sequences (FDA-ARGOS): Supporting development and validation of Infectious Disease Dx tests.</title>
        <authorList>
            <person name="Sproer C."/>
            <person name="Gronow S."/>
            <person name="Severitt S."/>
            <person name="Schroder I."/>
            <person name="Tallon L."/>
            <person name="Sadzewicz L."/>
            <person name="Zhao X."/>
            <person name="Boylan J."/>
            <person name="Ott S."/>
            <person name="Bowen H."/>
            <person name="Vavikolanu K."/>
            <person name="Mehta A."/>
            <person name="Aluvathingal J."/>
            <person name="Nadendla S."/>
            <person name="Lowell S."/>
            <person name="Myers T."/>
            <person name="Yan Y."/>
            <person name="Sichtig H."/>
        </authorList>
    </citation>
    <scope>NUCLEOTIDE SEQUENCE [LARGE SCALE GENOMIC DNA]</scope>
    <source>
        <strain evidence="8 9">FDAARGOS_985</strain>
    </source>
</reference>
<keyword evidence="4 6" id="KW-1133">Transmembrane helix</keyword>
<evidence type="ECO:0000256" key="2">
    <source>
        <dbReference type="ARBA" id="ARBA00022475"/>
    </source>
</evidence>
<dbReference type="InterPro" id="IPR003838">
    <property type="entry name" value="ABC3_permease_C"/>
</dbReference>
<dbReference type="EMBL" id="CP066065">
    <property type="protein sequence ID" value="QQC43709.1"/>
    <property type="molecule type" value="Genomic_DNA"/>
</dbReference>
<dbReference type="GO" id="GO:0005886">
    <property type="term" value="C:plasma membrane"/>
    <property type="evidence" value="ECO:0007669"/>
    <property type="project" value="UniProtKB-SubCell"/>
</dbReference>
<feature type="transmembrane region" description="Helical" evidence="6">
    <location>
        <begin position="235"/>
        <end position="268"/>
    </location>
</feature>
<accession>A0AAP9Y6K4</accession>
<feature type="transmembrane region" description="Helical" evidence="6">
    <location>
        <begin position="209"/>
        <end position="229"/>
    </location>
</feature>
<evidence type="ECO:0000256" key="1">
    <source>
        <dbReference type="ARBA" id="ARBA00004651"/>
    </source>
</evidence>
<feature type="transmembrane region" description="Helical" evidence="6">
    <location>
        <begin position="414"/>
        <end position="436"/>
    </location>
</feature>
<evidence type="ECO:0000256" key="4">
    <source>
        <dbReference type="ARBA" id="ARBA00022989"/>
    </source>
</evidence>
<feature type="transmembrane region" description="Helical" evidence="6">
    <location>
        <begin position="73"/>
        <end position="97"/>
    </location>
</feature>
<gene>
    <name evidence="8" type="ORF">I6H42_08025</name>
</gene>
<proteinExistence type="predicted"/>